<dbReference type="FunFam" id="3.30.540.10:FF:000004">
    <property type="entry name" value="Inositol-1-monophosphatase"/>
    <property type="match status" value="1"/>
</dbReference>
<evidence type="ECO:0000256" key="9">
    <source>
        <dbReference type="RuleBase" id="RU364068"/>
    </source>
</evidence>
<dbReference type="GO" id="GO:0007165">
    <property type="term" value="P:signal transduction"/>
    <property type="evidence" value="ECO:0007669"/>
    <property type="project" value="TreeGrafter"/>
</dbReference>
<evidence type="ECO:0000256" key="7">
    <source>
        <dbReference type="ARBA" id="ARBA00022842"/>
    </source>
</evidence>
<dbReference type="Pfam" id="PF00459">
    <property type="entry name" value="Inositol_P"/>
    <property type="match status" value="1"/>
</dbReference>
<evidence type="ECO:0000313" key="10">
    <source>
        <dbReference type="EMBL" id="KOF70622.1"/>
    </source>
</evidence>
<dbReference type="PANTHER" id="PTHR20854:SF4">
    <property type="entry name" value="INOSITOL-1-MONOPHOSPHATASE-RELATED"/>
    <property type="match status" value="1"/>
</dbReference>
<dbReference type="PROSITE" id="PS00629">
    <property type="entry name" value="IMP_1"/>
    <property type="match status" value="1"/>
</dbReference>
<keyword evidence="7 8" id="KW-0460">Magnesium</keyword>
<dbReference type="EMBL" id="KQ424671">
    <property type="protein sequence ID" value="KOF70622.1"/>
    <property type="molecule type" value="Genomic_DNA"/>
</dbReference>
<dbReference type="SUPFAM" id="SSF56655">
    <property type="entry name" value="Carbohydrate phosphatase"/>
    <property type="match status" value="1"/>
</dbReference>
<keyword evidence="5 8" id="KW-0479">Metal-binding</keyword>
<dbReference type="Gene3D" id="3.30.540.10">
    <property type="entry name" value="Fructose-1,6-Bisphosphatase, subunit A, domain 1"/>
    <property type="match status" value="1"/>
</dbReference>
<evidence type="ECO:0000256" key="8">
    <source>
        <dbReference type="PIRSR" id="PIRSR600760-2"/>
    </source>
</evidence>
<dbReference type="CDD" id="cd01639">
    <property type="entry name" value="IMPase"/>
    <property type="match status" value="1"/>
</dbReference>
<dbReference type="InterPro" id="IPR000760">
    <property type="entry name" value="Inositol_monophosphatase-like"/>
</dbReference>
<dbReference type="GO" id="GO:0046854">
    <property type="term" value="P:phosphatidylinositol phosphate biosynthetic process"/>
    <property type="evidence" value="ECO:0007669"/>
    <property type="project" value="InterPro"/>
</dbReference>
<dbReference type="InterPro" id="IPR020550">
    <property type="entry name" value="Inositol_monophosphatase_CS"/>
</dbReference>
<sequence length="279" mass="30800">MANITLSEEELCEIYETGIQLAKECGHMIKECFYRDKKVTTKASYADLVTETDQNVEKFFTKEIKKHYPGHSVIGEETTADGKKIEFTNNPTWIIDPIDGTTNFVHKIPYTCISIGLTVNKEPVIGIVYNPITDVFFKARKGHGAFCNDKKISVTGLEEIESAMFIMEFGSNREPDKMAIKFRNLFNLNKASHGLRAYGSAALNMCNVAQGEGDGYAEHGIHCWDIAAGAVIVREAGGVVIDPSGDKFDVMSRKVLAAASMPLALKMSAVLEDPGFERD</sequence>
<dbReference type="OMA" id="HAWDCLA"/>
<keyword evidence="6 9" id="KW-0378">Hydrolase</keyword>
<dbReference type="InterPro" id="IPR033942">
    <property type="entry name" value="IMPase"/>
</dbReference>
<evidence type="ECO:0000256" key="2">
    <source>
        <dbReference type="ARBA" id="ARBA00001946"/>
    </source>
</evidence>
<evidence type="ECO:0000256" key="3">
    <source>
        <dbReference type="ARBA" id="ARBA00005152"/>
    </source>
</evidence>
<name>A0A0L8G0W0_OCTBM</name>
<proteinExistence type="inferred from homology"/>
<dbReference type="GO" id="GO:0006021">
    <property type="term" value="P:inositol biosynthetic process"/>
    <property type="evidence" value="ECO:0007669"/>
    <property type="project" value="UniProtKB-UniPathway"/>
</dbReference>
<comment type="pathway">
    <text evidence="3 9">Polyol metabolism; myo-inositol biosynthesis; myo-inositol from D-glucose 6-phosphate: step 2/2.</text>
</comment>
<organism evidence="10">
    <name type="scientific">Octopus bimaculoides</name>
    <name type="common">California two-spotted octopus</name>
    <dbReference type="NCBI Taxonomy" id="37653"/>
    <lineage>
        <taxon>Eukaryota</taxon>
        <taxon>Metazoa</taxon>
        <taxon>Spiralia</taxon>
        <taxon>Lophotrochozoa</taxon>
        <taxon>Mollusca</taxon>
        <taxon>Cephalopoda</taxon>
        <taxon>Coleoidea</taxon>
        <taxon>Octopodiformes</taxon>
        <taxon>Octopoda</taxon>
        <taxon>Incirrata</taxon>
        <taxon>Octopodidae</taxon>
        <taxon>Octopus</taxon>
    </lineage>
</organism>
<comment type="cofactor">
    <cofactor evidence="2 8 9">
        <name>Mg(2+)</name>
        <dbReference type="ChEBI" id="CHEBI:18420"/>
    </cofactor>
</comment>
<dbReference type="Gene3D" id="3.40.190.80">
    <property type="match status" value="1"/>
</dbReference>
<dbReference type="PRINTS" id="PR00378">
    <property type="entry name" value="LIIMPHPHTASE"/>
</dbReference>
<dbReference type="STRING" id="37653.A0A0L8G0W0"/>
<feature type="binding site" evidence="8">
    <location>
        <position position="99"/>
    </location>
    <ligand>
        <name>Mg(2+)</name>
        <dbReference type="ChEBI" id="CHEBI:18420"/>
        <label>1</label>
        <note>catalytic</note>
    </ligand>
</feature>
<comment type="catalytic activity">
    <reaction evidence="1 9">
        <text>a myo-inositol phosphate + H2O = myo-inositol + phosphate</text>
        <dbReference type="Rhea" id="RHEA:24056"/>
        <dbReference type="ChEBI" id="CHEBI:15377"/>
        <dbReference type="ChEBI" id="CHEBI:17268"/>
        <dbReference type="ChEBI" id="CHEBI:43474"/>
        <dbReference type="ChEBI" id="CHEBI:84139"/>
        <dbReference type="EC" id="3.1.3.25"/>
    </reaction>
</comment>
<gene>
    <name evidence="10" type="ORF">OCBIM_22002487mg</name>
</gene>
<reference evidence="10" key="1">
    <citation type="submission" date="2015-07" db="EMBL/GenBank/DDBJ databases">
        <title>MeaNS - Measles Nucleotide Surveillance Program.</title>
        <authorList>
            <person name="Tran T."/>
            <person name="Druce J."/>
        </authorList>
    </citation>
    <scope>NUCLEOTIDE SEQUENCE</scope>
    <source>
        <strain evidence="10">UCB-OBI-ISO-001</strain>
        <tissue evidence="10">Gonad</tissue>
    </source>
</reference>
<accession>A0A0L8G0W0</accession>
<dbReference type="PRINTS" id="PR00377">
    <property type="entry name" value="IMPHPHTASES"/>
</dbReference>
<evidence type="ECO:0000256" key="6">
    <source>
        <dbReference type="ARBA" id="ARBA00022801"/>
    </source>
</evidence>
<evidence type="ECO:0000256" key="1">
    <source>
        <dbReference type="ARBA" id="ARBA00001033"/>
    </source>
</evidence>
<dbReference type="UniPathway" id="UPA00823">
    <property type="reaction ID" value="UER00788"/>
</dbReference>
<dbReference type="PANTHER" id="PTHR20854">
    <property type="entry name" value="INOSITOL MONOPHOSPHATASE"/>
    <property type="match status" value="1"/>
</dbReference>
<comment type="similarity">
    <text evidence="4 9">Belongs to the inositol monophosphatase superfamily.</text>
</comment>
<dbReference type="EC" id="3.1.3.25" evidence="9"/>
<dbReference type="FunFam" id="3.40.190.80:FF:000002">
    <property type="entry name" value="Inositol-1-monophosphatase"/>
    <property type="match status" value="1"/>
</dbReference>
<dbReference type="AlphaFoldDB" id="A0A0L8G0W0"/>
<feature type="binding site" evidence="8">
    <location>
        <position position="76"/>
    </location>
    <ligand>
        <name>Mg(2+)</name>
        <dbReference type="ChEBI" id="CHEBI:18420"/>
        <label>1</label>
        <note>catalytic</note>
    </ligand>
</feature>
<evidence type="ECO:0000256" key="5">
    <source>
        <dbReference type="ARBA" id="ARBA00022723"/>
    </source>
</evidence>
<dbReference type="OrthoDB" id="10254945at2759"/>
<dbReference type="KEGG" id="obi:106879894"/>
<dbReference type="GO" id="GO:0008934">
    <property type="term" value="F:inositol monophosphate 1-phosphatase activity"/>
    <property type="evidence" value="ECO:0007669"/>
    <property type="project" value="InterPro"/>
</dbReference>
<feature type="binding site" evidence="8">
    <location>
        <position position="96"/>
    </location>
    <ligand>
        <name>Mg(2+)</name>
        <dbReference type="ChEBI" id="CHEBI:18420"/>
        <label>1</label>
        <note>catalytic</note>
    </ligand>
</feature>
<evidence type="ECO:0000256" key="4">
    <source>
        <dbReference type="ARBA" id="ARBA00009759"/>
    </source>
</evidence>
<dbReference type="PROSITE" id="PS00630">
    <property type="entry name" value="IMP_2"/>
    <property type="match status" value="1"/>
</dbReference>
<dbReference type="GO" id="GO:0046872">
    <property type="term" value="F:metal ion binding"/>
    <property type="evidence" value="ECO:0007669"/>
    <property type="project" value="UniProtKB-KW"/>
</dbReference>
<dbReference type="InterPro" id="IPR020552">
    <property type="entry name" value="Inositol_monoPase_Li-sen"/>
</dbReference>
<dbReference type="InterPro" id="IPR020583">
    <property type="entry name" value="Inositol_monoP_metal-BS"/>
</dbReference>
<feature type="binding site" evidence="8">
    <location>
        <position position="98"/>
    </location>
    <ligand>
        <name>Mg(2+)</name>
        <dbReference type="ChEBI" id="CHEBI:18420"/>
        <label>1</label>
        <note>catalytic</note>
    </ligand>
</feature>
<protein>
    <recommendedName>
        <fullName evidence="9">Inositol-1-monophosphatase</fullName>
        <ecNumber evidence="9">3.1.3.25</ecNumber>
    </recommendedName>
</protein>
<feature type="binding site" evidence="8">
    <location>
        <position position="225"/>
    </location>
    <ligand>
        <name>Mg(2+)</name>
        <dbReference type="ChEBI" id="CHEBI:18420"/>
        <label>1</label>
        <note>catalytic</note>
    </ligand>
</feature>